<dbReference type="OrthoDB" id="4160690at2759"/>
<feature type="chain" id="PRO_5002007095" evidence="2">
    <location>
        <begin position="20"/>
        <end position="235"/>
    </location>
</feature>
<gene>
    <name evidence="3" type="ORF">BBAD15_g5843</name>
</gene>
<keyword evidence="2" id="KW-0732">Signal</keyword>
<dbReference type="STRING" id="1245745.A0A0A2W780"/>
<feature type="region of interest" description="Disordered" evidence="1">
    <location>
        <begin position="101"/>
        <end position="203"/>
    </location>
</feature>
<name>A0A0A2W780_BEABA</name>
<comment type="caution">
    <text evidence="3">The sequence shown here is derived from an EMBL/GenBank/DDBJ whole genome shotgun (WGS) entry which is preliminary data.</text>
</comment>
<evidence type="ECO:0000313" key="3">
    <source>
        <dbReference type="EMBL" id="KGQ08834.1"/>
    </source>
</evidence>
<sequence length="235" mass="23007">MHFVASLVAVGSAVSLASAGSIGFEFPASVPLSKRQTSGPAYECHANCGYAIQDSAKEGYCSDAKWKSLLSNCLDCALTYDIWKHYGTKVGAAAEKCGFESTPKPSGGAGSAAPSEPAKTDASAPASSAPASSAPASSAPASSAPATQSSAASQPSAPGQTSQSATAPQTTASQATGSSQVHSTSAATTAKPTASASSTAGNNTTSTQIQVGAANMHKPAMLAAGAVALFAVNMI</sequence>
<accession>A0A0A2W780</accession>
<feature type="compositionally biased region" description="Low complexity" evidence="1">
    <location>
        <begin position="111"/>
        <end position="203"/>
    </location>
</feature>
<dbReference type="eggNOG" id="ENOG502STKG">
    <property type="taxonomic scope" value="Eukaryota"/>
</dbReference>
<evidence type="ECO:0000313" key="4">
    <source>
        <dbReference type="Proteomes" id="UP000030106"/>
    </source>
</evidence>
<reference evidence="3 4" key="1">
    <citation type="submission" date="2012-10" db="EMBL/GenBank/DDBJ databases">
        <title>Genome sequencing and analysis of entomopathogenic fungi Beauveria bassiana D1-5.</title>
        <authorList>
            <person name="Li Q."/>
            <person name="Wang L."/>
            <person name="Zhang Z."/>
            <person name="Wang Q."/>
            <person name="Ren J."/>
            <person name="Wang M."/>
            <person name="Xu W."/>
            <person name="Wang J."/>
            <person name="Lu Y."/>
            <person name="Du Q."/>
            <person name="Sun Z."/>
        </authorList>
    </citation>
    <scope>NUCLEOTIDE SEQUENCE [LARGE SCALE GENOMIC DNA]</scope>
    <source>
        <strain evidence="3 4">D1-5</strain>
    </source>
</reference>
<proteinExistence type="predicted"/>
<evidence type="ECO:0000256" key="2">
    <source>
        <dbReference type="SAM" id="SignalP"/>
    </source>
</evidence>
<dbReference type="Proteomes" id="UP000030106">
    <property type="component" value="Unassembled WGS sequence"/>
</dbReference>
<evidence type="ECO:0000256" key="1">
    <source>
        <dbReference type="SAM" id="MobiDB-lite"/>
    </source>
</evidence>
<dbReference type="AlphaFoldDB" id="A0A0A2W780"/>
<dbReference type="HOGENOM" id="CLU_093550_0_0_1"/>
<protein>
    <submittedName>
        <fullName evidence="3">Uncharacterized protein</fullName>
    </submittedName>
</protein>
<dbReference type="EMBL" id="ANFO01000535">
    <property type="protein sequence ID" value="KGQ08834.1"/>
    <property type="molecule type" value="Genomic_DNA"/>
</dbReference>
<organism evidence="3 4">
    <name type="scientific">Beauveria bassiana D1-5</name>
    <dbReference type="NCBI Taxonomy" id="1245745"/>
    <lineage>
        <taxon>Eukaryota</taxon>
        <taxon>Fungi</taxon>
        <taxon>Dikarya</taxon>
        <taxon>Ascomycota</taxon>
        <taxon>Pezizomycotina</taxon>
        <taxon>Sordariomycetes</taxon>
        <taxon>Hypocreomycetidae</taxon>
        <taxon>Hypocreales</taxon>
        <taxon>Cordycipitaceae</taxon>
        <taxon>Beauveria</taxon>
    </lineage>
</organism>
<feature type="signal peptide" evidence="2">
    <location>
        <begin position="1"/>
        <end position="19"/>
    </location>
</feature>